<dbReference type="GO" id="GO:0009252">
    <property type="term" value="P:peptidoglycan biosynthetic process"/>
    <property type="evidence" value="ECO:0007669"/>
    <property type="project" value="UniProtKB-UniRule"/>
</dbReference>
<dbReference type="InterPro" id="IPR004391">
    <property type="entry name" value="Glu_race"/>
</dbReference>
<dbReference type="PANTHER" id="PTHR21198:SF2">
    <property type="entry name" value="GLUTAMATE RACEMASE"/>
    <property type="match status" value="1"/>
</dbReference>
<dbReference type="FunFam" id="3.40.50.1860:FF:000001">
    <property type="entry name" value="Glutamate racemase"/>
    <property type="match status" value="1"/>
</dbReference>
<dbReference type="PROSITE" id="PS00924">
    <property type="entry name" value="ASP_GLU_RACEMASE_2"/>
    <property type="match status" value="1"/>
</dbReference>
<evidence type="ECO:0000256" key="2">
    <source>
        <dbReference type="ARBA" id="ARBA00013090"/>
    </source>
</evidence>
<proteinExistence type="inferred from homology"/>
<dbReference type="GO" id="GO:0071555">
    <property type="term" value="P:cell wall organization"/>
    <property type="evidence" value="ECO:0007669"/>
    <property type="project" value="UniProtKB-KW"/>
</dbReference>
<keyword evidence="6 7" id="KW-0961">Cell wall biogenesis/degradation</keyword>
<evidence type="ECO:0000256" key="5">
    <source>
        <dbReference type="ARBA" id="ARBA00023235"/>
    </source>
</evidence>
<comment type="catalytic activity">
    <reaction evidence="1 7">
        <text>L-glutamate = D-glutamate</text>
        <dbReference type="Rhea" id="RHEA:12813"/>
        <dbReference type="ChEBI" id="CHEBI:29985"/>
        <dbReference type="ChEBI" id="CHEBI:29986"/>
        <dbReference type="EC" id="5.1.1.3"/>
    </reaction>
</comment>
<evidence type="ECO:0000313" key="8">
    <source>
        <dbReference type="EMBL" id="CEO90327.1"/>
    </source>
</evidence>
<evidence type="ECO:0000256" key="7">
    <source>
        <dbReference type="HAMAP-Rule" id="MF_00258"/>
    </source>
</evidence>
<name>A0A0B7MRN9_9FIRM</name>
<feature type="binding site" evidence="7">
    <location>
        <begin position="43"/>
        <end position="44"/>
    </location>
    <ligand>
        <name>substrate</name>
    </ligand>
</feature>
<dbReference type="UniPathway" id="UPA00219"/>
<dbReference type="RefSeq" id="WP_044666093.1">
    <property type="nucleotide sequence ID" value="NZ_CDRZ01000281.1"/>
</dbReference>
<dbReference type="EC" id="5.1.1.3" evidence="2 7"/>
<keyword evidence="5 7" id="KW-0413">Isomerase</keyword>
<dbReference type="NCBIfam" id="TIGR00067">
    <property type="entry name" value="glut_race"/>
    <property type="match status" value="1"/>
</dbReference>
<protein>
    <recommendedName>
        <fullName evidence="2 7">Glutamate racemase</fullName>
        <ecNumber evidence="2 7">5.1.1.3</ecNumber>
    </recommendedName>
</protein>
<feature type="active site" description="Proton donor/acceptor" evidence="7">
    <location>
        <position position="185"/>
    </location>
</feature>
<feature type="binding site" evidence="7">
    <location>
        <begin position="75"/>
        <end position="76"/>
    </location>
    <ligand>
        <name>substrate</name>
    </ligand>
</feature>
<dbReference type="HAMAP" id="MF_00258">
    <property type="entry name" value="Glu_racemase"/>
    <property type="match status" value="1"/>
</dbReference>
<dbReference type="InterPro" id="IPR001920">
    <property type="entry name" value="Asp/Glu_race"/>
</dbReference>
<gene>
    <name evidence="7 8" type="primary">murI</name>
    <name evidence="8" type="ORF">SSCH_800019</name>
</gene>
<feature type="active site" description="Proton donor/acceptor" evidence="7">
    <location>
        <position position="74"/>
    </location>
</feature>
<sequence length="283" mass="31031">MEKTQPIGVFDSGVGGLTVVKSLWEHFPQEQIIYFGDTAHLPYGPRSPEEIIRFGLEIVDFLLGHTVKAVIAACNTSSSVSISCLQEKSPVPVFGMIEPGVQAALRKTRNKRIGVLATKATVKSGAYERTFRLSDPDVQVFSQPCPLFVPLVENGSIDRRETYQIARSYLKPLQEAGVDTLVFGCTHYPFLAPVIRHIMGETIHLVDPATEVVMKLTDILKPDGHAGKRPQSLFFASGPVTSFYTAGREFLGSFPFTVEQVSLNSQGTAIDKRESTNRGTIST</sequence>
<keyword evidence="9" id="KW-1185">Reference proteome</keyword>
<dbReference type="OrthoDB" id="9801055at2"/>
<evidence type="ECO:0000256" key="3">
    <source>
        <dbReference type="ARBA" id="ARBA00022960"/>
    </source>
</evidence>
<dbReference type="Proteomes" id="UP000046155">
    <property type="component" value="Unassembled WGS sequence"/>
</dbReference>
<evidence type="ECO:0000256" key="6">
    <source>
        <dbReference type="ARBA" id="ARBA00023316"/>
    </source>
</evidence>
<dbReference type="SUPFAM" id="SSF53681">
    <property type="entry name" value="Aspartate/glutamate racemase"/>
    <property type="match status" value="2"/>
</dbReference>
<organism evidence="8 9">
    <name type="scientific">Syntrophaceticus schinkii</name>
    <dbReference type="NCBI Taxonomy" id="499207"/>
    <lineage>
        <taxon>Bacteria</taxon>
        <taxon>Bacillati</taxon>
        <taxon>Bacillota</taxon>
        <taxon>Clostridia</taxon>
        <taxon>Thermoanaerobacterales</taxon>
        <taxon>Thermoanaerobacterales Family III. Incertae Sedis</taxon>
        <taxon>Syntrophaceticus</taxon>
    </lineage>
</organism>
<keyword evidence="4 7" id="KW-0573">Peptidoglycan synthesis</keyword>
<reference evidence="9" key="1">
    <citation type="submission" date="2015-01" db="EMBL/GenBank/DDBJ databases">
        <authorList>
            <person name="Manzoor Shahid"/>
            <person name="Zubair Saima"/>
        </authorList>
    </citation>
    <scope>NUCLEOTIDE SEQUENCE [LARGE SCALE GENOMIC DNA]</scope>
    <source>
        <strain evidence="9">Sp3</strain>
    </source>
</reference>
<comment type="pathway">
    <text evidence="7">Cell wall biogenesis; peptidoglycan biosynthesis.</text>
</comment>
<comment type="function">
    <text evidence="7">Provides the (R)-glutamate required for cell wall biosynthesis.</text>
</comment>
<dbReference type="Gene3D" id="3.40.50.1860">
    <property type="match status" value="2"/>
</dbReference>
<evidence type="ECO:0000256" key="4">
    <source>
        <dbReference type="ARBA" id="ARBA00022984"/>
    </source>
</evidence>
<dbReference type="InterPro" id="IPR015942">
    <property type="entry name" value="Asp/Glu/hydantoin_racemase"/>
</dbReference>
<dbReference type="Pfam" id="PF01177">
    <property type="entry name" value="Asp_Glu_race"/>
    <property type="match status" value="1"/>
</dbReference>
<dbReference type="AlphaFoldDB" id="A0A0B7MRN9"/>
<dbReference type="GO" id="GO:0008360">
    <property type="term" value="P:regulation of cell shape"/>
    <property type="evidence" value="ECO:0007669"/>
    <property type="project" value="UniProtKB-KW"/>
</dbReference>
<dbReference type="GO" id="GO:0008881">
    <property type="term" value="F:glutamate racemase activity"/>
    <property type="evidence" value="ECO:0007669"/>
    <property type="project" value="UniProtKB-UniRule"/>
</dbReference>
<comment type="similarity">
    <text evidence="7">Belongs to the aspartate/glutamate racemases family.</text>
</comment>
<keyword evidence="3 7" id="KW-0133">Cell shape</keyword>
<dbReference type="EMBL" id="CDRZ01000281">
    <property type="protein sequence ID" value="CEO90327.1"/>
    <property type="molecule type" value="Genomic_DNA"/>
</dbReference>
<feature type="binding site" evidence="7">
    <location>
        <begin position="11"/>
        <end position="12"/>
    </location>
    <ligand>
        <name>substrate</name>
    </ligand>
</feature>
<accession>A0A0B7MRN9</accession>
<dbReference type="InterPro" id="IPR033134">
    <property type="entry name" value="Asp/Glu_racemase_AS_2"/>
</dbReference>
<dbReference type="PANTHER" id="PTHR21198">
    <property type="entry name" value="GLUTAMATE RACEMASE"/>
    <property type="match status" value="1"/>
</dbReference>
<evidence type="ECO:0000313" key="9">
    <source>
        <dbReference type="Proteomes" id="UP000046155"/>
    </source>
</evidence>
<feature type="binding site" evidence="7">
    <location>
        <begin position="186"/>
        <end position="187"/>
    </location>
    <ligand>
        <name>substrate</name>
    </ligand>
</feature>
<evidence type="ECO:0000256" key="1">
    <source>
        <dbReference type="ARBA" id="ARBA00001602"/>
    </source>
</evidence>